<evidence type="ECO:0000313" key="2">
    <source>
        <dbReference type="EMBL" id="SDD07306.1"/>
    </source>
</evidence>
<protein>
    <submittedName>
        <fullName evidence="2">Type IV pilus assembly protein PilY1</fullName>
    </submittedName>
</protein>
<dbReference type="RefSeq" id="WP_092129795.1">
    <property type="nucleotide sequence ID" value="NZ_FMYU01000021.1"/>
</dbReference>
<dbReference type="AlphaFoldDB" id="A0A1G6RTM2"/>
<keyword evidence="1" id="KW-0732">Signal</keyword>
<feature type="chain" id="PRO_5011752445" evidence="1">
    <location>
        <begin position="22"/>
        <end position="151"/>
    </location>
</feature>
<evidence type="ECO:0000256" key="1">
    <source>
        <dbReference type="SAM" id="SignalP"/>
    </source>
</evidence>
<organism evidence="2 3">
    <name type="scientific">Desulfurella multipotens</name>
    <dbReference type="NCBI Taxonomy" id="79269"/>
    <lineage>
        <taxon>Bacteria</taxon>
        <taxon>Pseudomonadati</taxon>
        <taxon>Campylobacterota</taxon>
        <taxon>Desulfurellia</taxon>
        <taxon>Desulfurellales</taxon>
        <taxon>Desulfurellaceae</taxon>
        <taxon>Desulfurella</taxon>
    </lineage>
</organism>
<dbReference type="EMBL" id="FMYU01000021">
    <property type="protein sequence ID" value="SDD07306.1"/>
    <property type="molecule type" value="Genomic_DNA"/>
</dbReference>
<feature type="signal peptide" evidence="1">
    <location>
        <begin position="1"/>
        <end position="21"/>
    </location>
</feature>
<accession>A0A1G6RTM2</accession>
<reference evidence="3" key="1">
    <citation type="submission" date="2016-10" db="EMBL/GenBank/DDBJ databases">
        <authorList>
            <person name="Varghese N."/>
            <person name="Submissions S."/>
        </authorList>
    </citation>
    <scope>NUCLEOTIDE SEQUENCE [LARGE SCALE GENOMIC DNA]</scope>
    <source>
        <strain evidence="3">DSM 8415</strain>
    </source>
</reference>
<keyword evidence="3" id="KW-1185">Reference proteome</keyword>
<name>A0A1G6RTM2_9BACT</name>
<proteinExistence type="predicted"/>
<evidence type="ECO:0000313" key="3">
    <source>
        <dbReference type="Proteomes" id="UP000199411"/>
    </source>
</evidence>
<sequence>MKKIYLIAIIIAFMLPINAFADMAQYCSTPPFLSQNVSPNVLIVQDVSGSMVWSAYNPDSQGQGYCGDIQSDYDYNGNIANCPSKYNPNQTYEGYFIANDVYSYDTNNNFWYINNSAIPSSCPKSVFDYNFPYNYYSGLYNSLLAIVSISF</sequence>
<dbReference type="Proteomes" id="UP000199411">
    <property type="component" value="Unassembled WGS sequence"/>
</dbReference>
<gene>
    <name evidence="2" type="ORF">SAMN05660835_01843</name>
</gene>